<reference evidence="3 4" key="1">
    <citation type="submission" date="2024-01" db="EMBL/GenBank/DDBJ databases">
        <title>Genome mining of biosynthetic gene clusters to explore secondary metabolites of Streptomyces sp.</title>
        <authorList>
            <person name="Baig A."/>
            <person name="Ajitkumar Shintre N."/>
            <person name="Kumar H."/>
            <person name="Anbarasu A."/>
            <person name="Ramaiah S."/>
        </authorList>
    </citation>
    <scope>NUCLEOTIDE SEQUENCE [LARGE SCALE GENOMIC DNA]</scope>
    <source>
        <strain evidence="3 4">A01</strain>
    </source>
</reference>
<feature type="transmembrane region" description="Helical" evidence="2">
    <location>
        <begin position="91"/>
        <end position="112"/>
    </location>
</feature>
<feature type="region of interest" description="Disordered" evidence="1">
    <location>
        <begin position="822"/>
        <end position="844"/>
    </location>
</feature>
<evidence type="ECO:0000256" key="1">
    <source>
        <dbReference type="SAM" id="MobiDB-lite"/>
    </source>
</evidence>
<feature type="region of interest" description="Disordered" evidence="1">
    <location>
        <begin position="960"/>
        <end position="998"/>
    </location>
</feature>
<protein>
    <recommendedName>
        <fullName evidence="5">ABC transporter substrate-binding protein</fullName>
    </recommendedName>
</protein>
<keyword evidence="4" id="KW-1185">Reference proteome</keyword>
<evidence type="ECO:0000256" key="2">
    <source>
        <dbReference type="SAM" id="Phobius"/>
    </source>
</evidence>
<name>A0ABV5DYL0_9ACTN</name>
<feature type="compositionally biased region" description="Basic and acidic residues" evidence="1">
    <location>
        <begin position="822"/>
        <end position="837"/>
    </location>
</feature>
<comment type="caution">
    <text evidence="3">The sequence shown here is derived from an EMBL/GenBank/DDBJ whole genome shotgun (WGS) entry which is preliminary data.</text>
</comment>
<keyword evidence="2" id="KW-1133">Transmembrane helix</keyword>
<organism evidence="3 4">
    <name type="scientific">Nocardiopsis alba</name>
    <dbReference type="NCBI Taxonomy" id="53437"/>
    <lineage>
        <taxon>Bacteria</taxon>
        <taxon>Bacillati</taxon>
        <taxon>Actinomycetota</taxon>
        <taxon>Actinomycetes</taxon>
        <taxon>Streptosporangiales</taxon>
        <taxon>Nocardiopsidaceae</taxon>
        <taxon>Nocardiopsis</taxon>
    </lineage>
</organism>
<proteinExistence type="predicted"/>
<evidence type="ECO:0000313" key="3">
    <source>
        <dbReference type="EMBL" id="MFB8769676.1"/>
    </source>
</evidence>
<keyword evidence="2" id="KW-0812">Transmembrane</keyword>
<accession>A0ABV5DYL0</accession>
<feature type="compositionally biased region" description="Basic and acidic residues" evidence="1">
    <location>
        <begin position="962"/>
        <end position="998"/>
    </location>
</feature>
<dbReference type="Proteomes" id="UP001585053">
    <property type="component" value="Unassembled WGS sequence"/>
</dbReference>
<dbReference type="RefSeq" id="WP_376737597.1">
    <property type="nucleotide sequence ID" value="NZ_JAYMRS010000006.1"/>
</dbReference>
<keyword evidence="2" id="KW-0472">Membrane</keyword>
<evidence type="ECO:0000313" key="4">
    <source>
        <dbReference type="Proteomes" id="UP001585053"/>
    </source>
</evidence>
<dbReference type="EMBL" id="JAYMRS010000006">
    <property type="protein sequence ID" value="MFB8769676.1"/>
    <property type="molecule type" value="Genomic_DNA"/>
</dbReference>
<evidence type="ECO:0008006" key="5">
    <source>
        <dbReference type="Google" id="ProtNLM"/>
    </source>
</evidence>
<sequence length="998" mass="111376">MENDSRSQIEVIGRLREARLEAAVEQRDRALEEASSATDDGRGRRWTLLYKRALVHWRRAAWSATAVSRWVTRVSEKATFGLLDEKLLTPLSFLVSLIVAATPFAFLGLAAQRLNEVAQRFNDLVSLASGFLLAAVYLLTVFFFLPWRPYLWLGDYRSTLDEGARKSSDGTGTGRLGRSRVLGLHLFNELHHPDRDTGRLEAGRGEKGTLPPPAHRIAVSALLDDLHRLYGASSLWRGGARDARPVLIYDQRELGPVGRYLVRLIEDERLRRALPDPLLLVQIRDGERPALVSESIESARYGHLPEYDGSAKTSREVRAWLRDRHLAGTLGVSRVLTTKVAPLAREARERRWHTPPAWVPTRSAWATRALGGCAVLVALVVFAQEVVNPLQKDLGFCVGEGVTKPRGVFRVDRNPDGPDTVGGAKECVGVTYGEVRFHSRLDGVIELIREQNEKVDKSGEPYVTIAHMADMSASTKEGREDYALAGVQGELFGMARAQRERNEDPGDRPMIKLLLGNAGEGWAHAETTAEEIVRRARNERLGMDRPIAAVGFGQSLVPNGVAIQKISEAFIPMVGTTATYDDVAQSGHRRHSEFYFPLAPSNSRIAEQAARWARHGVSWDGHDGPDLGLPSHTTAVAIAHDPLLAGEDEGEDEDEEEKGHEQYGPHLAERFMYFFERFRGDAWEAPEEIAGSEPPGVLLYRRGGEGDGPTLREVLEEVCTSNEPPELLYYAGRSQDFAEFYEEFQESAWKTCNEGKMTILGGDDVSKYISDEGELFESTSKSHRVFYTPLAPGDSWGVQGDGGSGLDAEDFHVEVRELVEESRTVKGESRTVKGEPPEDKEDPSYAHAVMGYDALKVVTRALPLVESEGKGAWARELLRGVGVGPAFLNSDERYEKERDELHEEIKKTRFTGLSGYIAFDSEVDGNWLEERMMQLVLAGPYMRNKDTDERQRQHVIQRCGLRHADFPEQEPECREQKGRGDEKGKKDEQERQSAPRGR</sequence>
<gene>
    <name evidence="3" type="ORF">VSQ78_18365</name>
</gene>
<feature type="transmembrane region" description="Helical" evidence="2">
    <location>
        <begin position="124"/>
        <end position="147"/>
    </location>
</feature>